<dbReference type="EMBL" id="UHIO01000001">
    <property type="protein sequence ID" value="SUP43531.1"/>
    <property type="molecule type" value="Genomic_DNA"/>
</dbReference>
<keyword evidence="3 12" id="KW-0378">Hydrolase</keyword>
<name>A0A380NKS1_9FIRM</name>
<dbReference type="InterPro" id="IPR036152">
    <property type="entry name" value="Asp/glu_Ase-like_sf"/>
</dbReference>
<feature type="active site" evidence="7">
    <location>
        <position position="15"/>
    </location>
</feature>
<dbReference type="GO" id="GO:0006528">
    <property type="term" value="P:asparagine metabolic process"/>
    <property type="evidence" value="ECO:0007669"/>
    <property type="project" value="InterPro"/>
</dbReference>
<dbReference type="CDD" id="cd08964">
    <property type="entry name" value="L-asparaginase_II"/>
    <property type="match status" value="1"/>
</dbReference>
<dbReference type="InterPro" id="IPR020827">
    <property type="entry name" value="Asparaginase/glutaminase_AS1"/>
</dbReference>
<dbReference type="PROSITE" id="PS00144">
    <property type="entry name" value="ASN_GLN_ASE_1"/>
    <property type="match status" value="1"/>
</dbReference>
<evidence type="ECO:0000259" key="11">
    <source>
        <dbReference type="Pfam" id="PF17763"/>
    </source>
</evidence>
<dbReference type="RefSeq" id="WP_115310369.1">
    <property type="nucleotide sequence ID" value="NZ_UHIO01000001.1"/>
</dbReference>
<dbReference type="PANTHER" id="PTHR11707">
    <property type="entry name" value="L-ASPARAGINASE"/>
    <property type="match status" value="1"/>
</dbReference>
<dbReference type="Gene3D" id="3.40.50.1170">
    <property type="entry name" value="L-asparaginase, N-terminal domain"/>
    <property type="match status" value="1"/>
</dbReference>
<protein>
    <recommendedName>
        <fullName evidence="2">asparaginase</fullName>
        <ecNumber evidence="2">3.5.1.1</ecNumber>
    </recommendedName>
</protein>
<accession>A0A380NKS1</accession>
<dbReference type="AlphaFoldDB" id="A0A380NKS1"/>
<feature type="binding site" evidence="6">
    <location>
        <begin position="95"/>
        <end position="96"/>
    </location>
    <ligand>
        <name>substrate</name>
    </ligand>
</feature>
<dbReference type="InterPro" id="IPR040919">
    <property type="entry name" value="Asparaginase_C"/>
</dbReference>
<dbReference type="SUPFAM" id="SSF53774">
    <property type="entry name" value="Glutaminase/Asparaginase"/>
    <property type="match status" value="1"/>
</dbReference>
<dbReference type="InterPro" id="IPR004550">
    <property type="entry name" value="AsnASE_II"/>
</dbReference>
<organism evidence="12 13">
    <name type="scientific">Veillonella criceti</name>
    <dbReference type="NCBI Taxonomy" id="103891"/>
    <lineage>
        <taxon>Bacteria</taxon>
        <taxon>Bacillati</taxon>
        <taxon>Bacillota</taxon>
        <taxon>Negativicutes</taxon>
        <taxon>Veillonellales</taxon>
        <taxon>Veillonellaceae</taxon>
        <taxon>Veillonella</taxon>
    </lineage>
</organism>
<gene>
    <name evidence="12" type="primary">ansA</name>
    <name evidence="12" type="ORF">NCTC12020_01208</name>
</gene>
<evidence type="ECO:0000256" key="4">
    <source>
        <dbReference type="ARBA" id="ARBA00049366"/>
    </source>
</evidence>
<feature type="active site" evidence="8">
    <location>
        <position position="95"/>
    </location>
</feature>
<dbReference type="Pfam" id="PF17763">
    <property type="entry name" value="Asparaginase_C"/>
    <property type="match status" value="1"/>
</dbReference>
<evidence type="ECO:0000256" key="3">
    <source>
        <dbReference type="ARBA" id="ARBA00022801"/>
    </source>
</evidence>
<feature type="active site" description="O-isoaspartyl threonine intermediate" evidence="5">
    <location>
        <position position="15"/>
    </location>
</feature>
<keyword evidence="13" id="KW-1185">Reference proteome</keyword>
<dbReference type="Pfam" id="PF00710">
    <property type="entry name" value="Asparaginase"/>
    <property type="match status" value="1"/>
</dbReference>
<evidence type="ECO:0000256" key="5">
    <source>
        <dbReference type="PIRSR" id="PIRSR001220-1"/>
    </source>
</evidence>
<comment type="catalytic activity">
    <reaction evidence="4">
        <text>L-asparagine + H2O = L-aspartate + NH4(+)</text>
        <dbReference type="Rhea" id="RHEA:21016"/>
        <dbReference type="ChEBI" id="CHEBI:15377"/>
        <dbReference type="ChEBI" id="CHEBI:28938"/>
        <dbReference type="ChEBI" id="CHEBI:29991"/>
        <dbReference type="ChEBI" id="CHEBI:58048"/>
        <dbReference type="EC" id="3.5.1.1"/>
    </reaction>
</comment>
<evidence type="ECO:0000256" key="2">
    <source>
        <dbReference type="ARBA" id="ARBA00012920"/>
    </source>
</evidence>
<dbReference type="PANTHER" id="PTHR11707:SF28">
    <property type="entry name" value="60 KDA LYSOPHOSPHOLIPASE"/>
    <property type="match status" value="1"/>
</dbReference>
<dbReference type="PROSITE" id="PS51732">
    <property type="entry name" value="ASN_GLN_ASE_3"/>
    <property type="match status" value="1"/>
</dbReference>
<dbReference type="PRINTS" id="PR00139">
    <property type="entry name" value="ASNGLNASE"/>
</dbReference>
<dbReference type="OrthoDB" id="9788068at2"/>
<dbReference type="PIRSF" id="PIRSF500176">
    <property type="entry name" value="L_ASNase"/>
    <property type="match status" value="1"/>
</dbReference>
<dbReference type="PIRSF" id="PIRSF001220">
    <property type="entry name" value="L-ASNase_gatD"/>
    <property type="match status" value="1"/>
</dbReference>
<evidence type="ECO:0000313" key="13">
    <source>
        <dbReference type="Proteomes" id="UP000255367"/>
    </source>
</evidence>
<sequence>MVYDKKIVVIGTGGTIAGQSGSAEDLTGYQAGELSIDQVLATVPGVEGYGPFESHQLCNIDSSDMTLSIWAKLAHTVQAYVDREDVAAVVITHGTDTLEEGSYFLHLTVRTVKPIVMVGAMRPATAISADGPLNLLQAVQVARSPQAVGQGVLVTLNGTINCAREVVKRHTTDVNAFGNDFFGHVGFIQAGAPHFYYQSLRKHTAHSEFAPLTVDELPRVELITLYGGIESDLIHRVLQGKPRGLVIAGLGHGILPEKIQQILEHSEIPVVRASRTGYGMVSTMPSDNRAGFIVSDTLAPSKARLLLMLGLTKTTDCKQLQSYFQQY</sequence>
<evidence type="ECO:0000256" key="7">
    <source>
        <dbReference type="PROSITE-ProRule" id="PRU10099"/>
    </source>
</evidence>
<dbReference type="GO" id="GO:0004067">
    <property type="term" value="F:asparaginase activity"/>
    <property type="evidence" value="ECO:0007669"/>
    <property type="project" value="UniProtKB-UniRule"/>
</dbReference>
<dbReference type="PROSITE" id="PS00917">
    <property type="entry name" value="ASN_GLN_ASE_2"/>
    <property type="match status" value="1"/>
</dbReference>
<comment type="similarity">
    <text evidence="1 9">Belongs to the asparaginase 1 family.</text>
</comment>
<dbReference type="InterPro" id="IPR037152">
    <property type="entry name" value="L-asparaginase_N_sf"/>
</dbReference>
<dbReference type="Gene3D" id="3.40.50.40">
    <property type="match status" value="1"/>
</dbReference>
<dbReference type="InterPro" id="IPR027475">
    <property type="entry name" value="Asparaginase/glutaminase_AS2"/>
</dbReference>
<dbReference type="InterPro" id="IPR027473">
    <property type="entry name" value="L-asparaginase_C"/>
</dbReference>
<dbReference type="SMART" id="SM00870">
    <property type="entry name" value="Asparaginase"/>
    <property type="match status" value="1"/>
</dbReference>
<evidence type="ECO:0000313" key="12">
    <source>
        <dbReference type="EMBL" id="SUP43531.1"/>
    </source>
</evidence>
<dbReference type="EC" id="3.5.1.1" evidence="2"/>
<evidence type="ECO:0000256" key="6">
    <source>
        <dbReference type="PIRSR" id="PIRSR001220-2"/>
    </source>
</evidence>
<dbReference type="InterPro" id="IPR027474">
    <property type="entry name" value="L-asparaginase_N"/>
</dbReference>
<evidence type="ECO:0000256" key="8">
    <source>
        <dbReference type="PROSITE-ProRule" id="PRU10100"/>
    </source>
</evidence>
<feature type="domain" description="Asparaginase/glutaminase C-terminal" evidence="11">
    <location>
        <begin position="219"/>
        <end position="324"/>
    </location>
</feature>
<dbReference type="FunFam" id="3.40.50.1170:FF:000001">
    <property type="entry name" value="L-asparaginase 2"/>
    <property type="match status" value="1"/>
</dbReference>
<evidence type="ECO:0000259" key="10">
    <source>
        <dbReference type="Pfam" id="PF00710"/>
    </source>
</evidence>
<reference evidence="12 13" key="1">
    <citation type="submission" date="2018-06" db="EMBL/GenBank/DDBJ databases">
        <authorList>
            <consortium name="Pathogen Informatics"/>
            <person name="Doyle S."/>
        </authorList>
    </citation>
    <scope>NUCLEOTIDE SEQUENCE [LARGE SCALE GENOMIC DNA]</scope>
    <source>
        <strain evidence="12 13">NCTC12020</strain>
    </source>
</reference>
<evidence type="ECO:0000256" key="1">
    <source>
        <dbReference type="ARBA" id="ARBA00010518"/>
    </source>
</evidence>
<dbReference type="Proteomes" id="UP000255367">
    <property type="component" value="Unassembled WGS sequence"/>
</dbReference>
<dbReference type="NCBIfam" id="TIGR00520">
    <property type="entry name" value="asnASE_II"/>
    <property type="match status" value="1"/>
</dbReference>
<proteinExistence type="inferred from homology"/>
<evidence type="ECO:0000256" key="9">
    <source>
        <dbReference type="RuleBase" id="RU004456"/>
    </source>
</evidence>
<dbReference type="InterPro" id="IPR006034">
    <property type="entry name" value="Asparaginase/glutaminase-like"/>
</dbReference>
<feature type="binding site" evidence="6">
    <location>
        <position position="62"/>
    </location>
    <ligand>
        <name>substrate</name>
    </ligand>
</feature>
<feature type="domain" description="L-asparaginase N-terminal" evidence="10">
    <location>
        <begin position="6"/>
        <end position="199"/>
    </location>
</feature>